<proteinExistence type="predicted"/>
<accession>A0A1Q8CFV8</accession>
<organism evidence="3 4">
    <name type="scientific">Actinophytocola xanthii</name>
    <dbReference type="NCBI Taxonomy" id="1912961"/>
    <lineage>
        <taxon>Bacteria</taxon>
        <taxon>Bacillati</taxon>
        <taxon>Actinomycetota</taxon>
        <taxon>Actinomycetes</taxon>
        <taxon>Pseudonocardiales</taxon>
        <taxon>Pseudonocardiaceae</taxon>
    </lineage>
</organism>
<feature type="region of interest" description="Disordered" evidence="1">
    <location>
        <begin position="67"/>
        <end position="100"/>
    </location>
</feature>
<dbReference type="STRING" id="1912961.BU204_28110"/>
<keyword evidence="2" id="KW-0812">Transmembrane</keyword>
<dbReference type="Proteomes" id="UP000185596">
    <property type="component" value="Unassembled WGS sequence"/>
</dbReference>
<name>A0A1Q8CFV8_9PSEU</name>
<dbReference type="AlphaFoldDB" id="A0A1Q8CFV8"/>
<sequence length="268" mass="28414">MTERDVREGLRSAVADEPPLDFDPDALVATARREARRRRALVSASLATVAVAVAAVAVPVVLGVSREQGDLTPGNRPVASSPVPGATERPSTPPASEAAREYTAEQLRRRGRQMQAELEDALREVLPGAVDVVIQPFGGEATGQVEDGQDYLTTFAAYTLAGERFALGVNAFTPGATDVEQLCPTNAKRCEWLNESRTVFTVDEGVDPADPTLRIVTVYSLRQDGSAVSVVGYNYDPTGRGATRSTVLPMPVSVEQLAKLAGNPGLGL</sequence>
<evidence type="ECO:0000313" key="4">
    <source>
        <dbReference type="Proteomes" id="UP000185596"/>
    </source>
</evidence>
<dbReference type="OrthoDB" id="3681611at2"/>
<evidence type="ECO:0000256" key="1">
    <source>
        <dbReference type="SAM" id="MobiDB-lite"/>
    </source>
</evidence>
<gene>
    <name evidence="3" type="ORF">BU204_28110</name>
</gene>
<dbReference type="RefSeq" id="WP_075128783.1">
    <property type="nucleotide sequence ID" value="NZ_MSIE01000058.1"/>
</dbReference>
<keyword evidence="2" id="KW-0472">Membrane</keyword>
<feature type="compositionally biased region" description="Basic and acidic residues" evidence="1">
    <location>
        <begin position="1"/>
        <end position="10"/>
    </location>
</feature>
<comment type="caution">
    <text evidence="3">The sequence shown here is derived from an EMBL/GenBank/DDBJ whole genome shotgun (WGS) entry which is preliminary data.</text>
</comment>
<keyword evidence="4" id="KW-1185">Reference proteome</keyword>
<feature type="region of interest" description="Disordered" evidence="1">
    <location>
        <begin position="1"/>
        <end position="22"/>
    </location>
</feature>
<feature type="transmembrane region" description="Helical" evidence="2">
    <location>
        <begin position="40"/>
        <end position="62"/>
    </location>
</feature>
<evidence type="ECO:0000313" key="3">
    <source>
        <dbReference type="EMBL" id="OLF13247.1"/>
    </source>
</evidence>
<keyword evidence="2" id="KW-1133">Transmembrane helix</keyword>
<dbReference type="EMBL" id="MSIE01000058">
    <property type="protein sequence ID" value="OLF13247.1"/>
    <property type="molecule type" value="Genomic_DNA"/>
</dbReference>
<evidence type="ECO:0000256" key="2">
    <source>
        <dbReference type="SAM" id="Phobius"/>
    </source>
</evidence>
<protein>
    <submittedName>
        <fullName evidence="3">Uncharacterized protein</fullName>
    </submittedName>
</protein>
<reference evidence="3 4" key="1">
    <citation type="submission" date="2016-12" db="EMBL/GenBank/DDBJ databases">
        <title>The draft genome sequence of Actinophytocola sp. 11-183.</title>
        <authorList>
            <person name="Wang W."/>
            <person name="Yuan L."/>
        </authorList>
    </citation>
    <scope>NUCLEOTIDE SEQUENCE [LARGE SCALE GENOMIC DNA]</scope>
    <source>
        <strain evidence="3 4">11-183</strain>
    </source>
</reference>